<gene>
    <name evidence="3" type="ORF">ACFPXP_17015</name>
</gene>
<evidence type="ECO:0000256" key="1">
    <source>
        <dbReference type="SAM" id="Phobius"/>
    </source>
</evidence>
<evidence type="ECO:0000259" key="2">
    <source>
        <dbReference type="Pfam" id="PF13386"/>
    </source>
</evidence>
<keyword evidence="1" id="KW-0472">Membrane</keyword>
<feature type="transmembrane region" description="Helical" evidence="1">
    <location>
        <begin position="68"/>
        <end position="88"/>
    </location>
</feature>
<dbReference type="PANTHER" id="PTHR31272">
    <property type="entry name" value="CYTOCHROME C-TYPE BIOGENESIS PROTEIN HI_1454-RELATED"/>
    <property type="match status" value="1"/>
</dbReference>
<evidence type="ECO:0000313" key="4">
    <source>
        <dbReference type="Proteomes" id="UP001596250"/>
    </source>
</evidence>
<organism evidence="3 4">
    <name type="scientific">Marinicrinis lubricantis</name>
    <dbReference type="NCBI Taxonomy" id="2086470"/>
    <lineage>
        <taxon>Bacteria</taxon>
        <taxon>Bacillati</taxon>
        <taxon>Bacillota</taxon>
        <taxon>Bacilli</taxon>
        <taxon>Bacillales</taxon>
        <taxon>Paenibacillaceae</taxon>
    </lineage>
</organism>
<feature type="transmembrane region" description="Helical" evidence="1">
    <location>
        <begin position="108"/>
        <end position="126"/>
    </location>
</feature>
<feature type="transmembrane region" description="Helical" evidence="1">
    <location>
        <begin position="181"/>
        <end position="207"/>
    </location>
</feature>
<dbReference type="Pfam" id="PF13386">
    <property type="entry name" value="DsbD_2"/>
    <property type="match status" value="1"/>
</dbReference>
<dbReference type="Proteomes" id="UP001596250">
    <property type="component" value="Unassembled WGS sequence"/>
</dbReference>
<dbReference type="RefSeq" id="WP_379895552.1">
    <property type="nucleotide sequence ID" value="NZ_CBCSCT010000021.1"/>
</dbReference>
<dbReference type="EMBL" id="JBHSQV010000176">
    <property type="protein sequence ID" value="MFC5988105.1"/>
    <property type="molecule type" value="Genomic_DNA"/>
</dbReference>
<feature type="transmembrane region" description="Helical" evidence="1">
    <location>
        <begin position="147"/>
        <end position="169"/>
    </location>
</feature>
<dbReference type="PANTHER" id="PTHR31272:SF4">
    <property type="entry name" value="CYTOCHROME C-TYPE BIOGENESIS PROTEIN HI_1454-RELATED"/>
    <property type="match status" value="1"/>
</dbReference>
<comment type="caution">
    <text evidence="3">The sequence shown here is derived from an EMBL/GenBank/DDBJ whole genome shotgun (WGS) entry which is preliminary data.</text>
</comment>
<evidence type="ECO:0000313" key="3">
    <source>
        <dbReference type="EMBL" id="MFC5988105.1"/>
    </source>
</evidence>
<feature type="transmembrane region" description="Helical" evidence="1">
    <location>
        <begin position="227"/>
        <end position="246"/>
    </location>
</feature>
<feature type="transmembrane region" description="Helical" evidence="1">
    <location>
        <begin position="24"/>
        <end position="47"/>
    </location>
</feature>
<proteinExistence type="predicted"/>
<dbReference type="InterPro" id="IPR039447">
    <property type="entry name" value="UreH-like_TM_dom"/>
</dbReference>
<accession>A0ABW1ISM7</accession>
<sequence>MYSFFSKISAFLSEPFVNAANTDIAFLAALFLGFVGSVAPCQMSANVAAITYFGQRQAQARLSWPETFMYLLGKMIVFSIFGALFWFFGQKISTDMIPLYSFARKLLGPLLILIGLFLLGWIRLPFQLGARVAGFFEKLADRTGGRSGAFLMGIAFSLGFCPTMFVLFFGSLMPLALQSTYGVVLPSVFAIGTAMPFLLIAGLAVGFGLDRVIVKRAKRWGLWIQKLAGMLFIVLGISDTLTYWTLF</sequence>
<keyword evidence="1" id="KW-0812">Transmembrane</keyword>
<name>A0ABW1ISM7_9BACL</name>
<dbReference type="InterPro" id="IPR051790">
    <property type="entry name" value="Cytochrome_c-biogenesis_DsbD"/>
</dbReference>
<feature type="domain" description="Urease accessory protein UreH-like transmembrane" evidence="2">
    <location>
        <begin position="28"/>
        <end position="237"/>
    </location>
</feature>
<reference evidence="4" key="1">
    <citation type="journal article" date="2019" name="Int. J. Syst. Evol. Microbiol.">
        <title>The Global Catalogue of Microorganisms (GCM) 10K type strain sequencing project: providing services to taxonomists for standard genome sequencing and annotation.</title>
        <authorList>
            <consortium name="The Broad Institute Genomics Platform"/>
            <consortium name="The Broad Institute Genome Sequencing Center for Infectious Disease"/>
            <person name="Wu L."/>
            <person name="Ma J."/>
        </authorList>
    </citation>
    <scope>NUCLEOTIDE SEQUENCE [LARGE SCALE GENOMIC DNA]</scope>
    <source>
        <strain evidence="4">CCM 8749</strain>
    </source>
</reference>
<keyword evidence="4" id="KW-1185">Reference proteome</keyword>
<keyword evidence="1" id="KW-1133">Transmembrane helix</keyword>
<protein>
    <submittedName>
        <fullName evidence="3">Sulfite exporter TauE/SafE family protein</fullName>
    </submittedName>
</protein>